<feature type="domain" description="Major facilitator superfamily (MFS) profile" evidence="7">
    <location>
        <begin position="27"/>
        <end position="437"/>
    </location>
</feature>
<gene>
    <name evidence="8" type="ORF">E4582_06745</name>
</gene>
<organism evidence="8 9">
    <name type="scientific">Luteimonas yindakuii</name>
    <dbReference type="NCBI Taxonomy" id="2565782"/>
    <lineage>
        <taxon>Bacteria</taxon>
        <taxon>Pseudomonadati</taxon>
        <taxon>Pseudomonadota</taxon>
        <taxon>Gammaproteobacteria</taxon>
        <taxon>Lysobacterales</taxon>
        <taxon>Lysobacteraceae</taxon>
        <taxon>Luteimonas</taxon>
    </lineage>
</organism>
<evidence type="ECO:0000256" key="5">
    <source>
        <dbReference type="ARBA" id="ARBA00022989"/>
    </source>
</evidence>
<keyword evidence="5" id="KW-1133">Transmembrane helix</keyword>
<dbReference type="PROSITE" id="PS50850">
    <property type="entry name" value="MFS"/>
    <property type="match status" value="1"/>
</dbReference>
<dbReference type="OrthoDB" id="3690818at2"/>
<sequence>MSMHPDATLSDHDHGTKASHDIAPGEIAVGVVIGRASEYFDFFVYGIASALIFPSIFFPFLDRLEGTLAAFAVFALAFIARPFGTVLFMKIQSRWGLGVKLTSALFLLGTATAGIAFLPTFGSLGMLAIVLLAFFRTLQGVALGGSWDGLPSLLALNAPKERRGWYAMLGQLGAPLGFIVAAGVFAFLYASLSMDDLLAWGWRYPFFVALAINVVALFARLRLAVADEYRNKMDELELEPTPVRELFQAKGRHVFIGAFAALCSYALFHIVTIFPLSWILLYSEQSIPGFLVIQIVGAFLCAGAIVASGFIADRVGRARTLGGLALAIAMFSGFAPTILASGEVGQAAFVLIGFVLLGLSYGQAAGAVTANFGRRYRYTGAALTSDVAWLIGAAFAPLVALWLCANFGLAWLGAYLLSGAVATAAALAINRKLSYKS</sequence>
<evidence type="ECO:0000256" key="1">
    <source>
        <dbReference type="ARBA" id="ARBA00004651"/>
    </source>
</evidence>
<evidence type="ECO:0000256" key="3">
    <source>
        <dbReference type="ARBA" id="ARBA00022475"/>
    </source>
</evidence>
<keyword evidence="3" id="KW-1003">Cell membrane</keyword>
<dbReference type="PANTHER" id="PTHR43045:SF2">
    <property type="entry name" value="INNER MEMBRANE METABOLITE TRANSPORT PROTEIN YHJE"/>
    <property type="match status" value="1"/>
</dbReference>
<dbReference type="GO" id="GO:0005886">
    <property type="term" value="C:plasma membrane"/>
    <property type="evidence" value="ECO:0007669"/>
    <property type="project" value="UniProtKB-SubCell"/>
</dbReference>
<evidence type="ECO:0000313" key="8">
    <source>
        <dbReference type="EMBL" id="TKS54486.1"/>
    </source>
</evidence>
<dbReference type="InterPro" id="IPR020846">
    <property type="entry name" value="MFS_dom"/>
</dbReference>
<dbReference type="SUPFAM" id="SSF103473">
    <property type="entry name" value="MFS general substrate transporter"/>
    <property type="match status" value="1"/>
</dbReference>
<accession>A0A4Z1R6E7</accession>
<protein>
    <submittedName>
        <fullName evidence="8">MHS family MFS transporter</fullName>
    </submittedName>
</protein>
<dbReference type="PANTHER" id="PTHR43045">
    <property type="entry name" value="SHIKIMATE TRANSPORTER"/>
    <property type="match status" value="1"/>
</dbReference>
<dbReference type="Proteomes" id="UP000298681">
    <property type="component" value="Unassembled WGS sequence"/>
</dbReference>
<name>A0A4Z1R6E7_9GAMM</name>
<keyword evidence="2" id="KW-0813">Transport</keyword>
<keyword evidence="9" id="KW-1185">Reference proteome</keyword>
<evidence type="ECO:0000256" key="6">
    <source>
        <dbReference type="ARBA" id="ARBA00023136"/>
    </source>
</evidence>
<evidence type="ECO:0000259" key="7">
    <source>
        <dbReference type="PROSITE" id="PS50850"/>
    </source>
</evidence>
<dbReference type="InterPro" id="IPR011701">
    <property type="entry name" value="MFS"/>
</dbReference>
<evidence type="ECO:0000313" key="9">
    <source>
        <dbReference type="Proteomes" id="UP000298681"/>
    </source>
</evidence>
<keyword evidence="6" id="KW-0472">Membrane</keyword>
<proteinExistence type="predicted"/>
<dbReference type="Gene3D" id="1.20.1250.20">
    <property type="entry name" value="MFS general substrate transporter like domains"/>
    <property type="match status" value="2"/>
</dbReference>
<dbReference type="AlphaFoldDB" id="A0A4Z1R6E7"/>
<dbReference type="GO" id="GO:0022857">
    <property type="term" value="F:transmembrane transporter activity"/>
    <property type="evidence" value="ECO:0007669"/>
    <property type="project" value="InterPro"/>
</dbReference>
<dbReference type="Pfam" id="PF07690">
    <property type="entry name" value="MFS_1"/>
    <property type="match status" value="1"/>
</dbReference>
<evidence type="ECO:0000256" key="2">
    <source>
        <dbReference type="ARBA" id="ARBA00022448"/>
    </source>
</evidence>
<reference evidence="8 9" key="1">
    <citation type="submission" date="2019-01" db="EMBL/GenBank/DDBJ databases">
        <authorList>
            <person name="Zhang S."/>
        </authorList>
    </citation>
    <scope>NUCLEOTIDE SEQUENCE [LARGE SCALE GENOMIC DNA]</scope>
    <source>
        <strain evidence="8 9">1626</strain>
    </source>
</reference>
<dbReference type="InterPro" id="IPR036259">
    <property type="entry name" value="MFS_trans_sf"/>
</dbReference>
<dbReference type="EMBL" id="SPUH01000001">
    <property type="protein sequence ID" value="TKS54486.1"/>
    <property type="molecule type" value="Genomic_DNA"/>
</dbReference>
<keyword evidence="4" id="KW-0812">Transmembrane</keyword>
<evidence type="ECO:0000256" key="4">
    <source>
        <dbReference type="ARBA" id="ARBA00022692"/>
    </source>
</evidence>
<comment type="caution">
    <text evidence="8">The sequence shown here is derived from an EMBL/GenBank/DDBJ whole genome shotgun (WGS) entry which is preliminary data.</text>
</comment>
<comment type="subcellular location">
    <subcellularLocation>
        <location evidence="1">Cell membrane</location>
        <topology evidence="1">Multi-pass membrane protein</topology>
    </subcellularLocation>
</comment>
<dbReference type="RefSeq" id="WP_134673860.1">
    <property type="nucleotide sequence ID" value="NZ_CP039383.2"/>
</dbReference>